<evidence type="ECO:0000256" key="4">
    <source>
        <dbReference type="RuleBase" id="RU000406"/>
    </source>
</evidence>
<dbReference type="Pfam" id="PF00049">
    <property type="entry name" value="Insulin"/>
    <property type="match status" value="1"/>
</dbReference>
<dbReference type="PROSITE" id="PS00262">
    <property type="entry name" value="INSULIN"/>
    <property type="match status" value="1"/>
</dbReference>
<keyword evidence="8" id="KW-1185">Reference proteome</keyword>
<dbReference type="AlphaFoldDB" id="A0A8J2RU01"/>
<comment type="caution">
    <text evidence="7">The sequence shown here is derived from an EMBL/GenBank/DDBJ whole genome shotgun (WGS) entry which is preliminary data.</text>
</comment>
<dbReference type="GO" id="GO:0005179">
    <property type="term" value="F:hormone activity"/>
    <property type="evidence" value="ECO:0007669"/>
    <property type="project" value="InterPro"/>
</dbReference>
<dbReference type="InterPro" id="IPR016179">
    <property type="entry name" value="Insulin-like"/>
</dbReference>
<dbReference type="Proteomes" id="UP000789390">
    <property type="component" value="Unassembled WGS sequence"/>
</dbReference>
<dbReference type="GO" id="GO:0005576">
    <property type="term" value="C:extracellular region"/>
    <property type="evidence" value="ECO:0007669"/>
    <property type="project" value="UniProtKB-SubCell"/>
</dbReference>
<sequence>MIKFQMTLILLAVIFGWTRGRPHHEENQPMMMRFCGNDLALVIDEVCTGHKSPADLIDPLILNEQSTGLNESTQRTELDDKKSDSLLRQCCVIGCTENDLATFCRIDRNQIRQVASNLRSTDFDVDWMYEFLPRYGAIHPPE</sequence>
<accession>A0A8J2RU01</accession>
<comment type="subcellular location">
    <subcellularLocation>
        <location evidence="4">Secreted</location>
    </subcellularLocation>
</comment>
<evidence type="ECO:0000256" key="5">
    <source>
        <dbReference type="SAM" id="SignalP"/>
    </source>
</evidence>
<comment type="similarity">
    <text evidence="1 4">Belongs to the insulin family.</text>
</comment>
<dbReference type="Gene3D" id="1.10.100.10">
    <property type="entry name" value="Insulin-like"/>
    <property type="match status" value="1"/>
</dbReference>
<reference evidence="7" key="1">
    <citation type="submission" date="2021-11" db="EMBL/GenBank/DDBJ databases">
        <authorList>
            <person name="Schell T."/>
        </authorList>
    </citation>
    <scope>NUCLEOTIDE SEQUENCE</scope>
    <source>
        <strain evidence="7">M5</strain>
    </source>
</reference>
<evidence type="ECO:0000313" key="8">
    <source>
        <dbReference type="Proteomes" id="UP000789390"/>
    </source>
</evidence>
<proteinExistence type="inferred from homology"/>
<feature type="domain" description="Insulin-like" evidence="6">
    <location>
        <begin position="32"/>
        <end position="104"/>
    </location>
</feature>
<evidence type="ECO:0000256" key="2">
    <source>
        <dbReference type="ARBA" id="ARBA00022685"/>
    </source>
</evidence>
<keyword evidence="3 5" id="KW-0732">Signal</keyword>
<keyword evidence="2" id="KW-0165">Cleavage on pair of basic residues</keyword>
<gene>
    <name evidence="7" type="ORF">DGAL_LOCUS5501</name>
</gene>
<name>A0A8J2RU01_9CRUS</name>
<protein>
    <recommendedName>
        <fullName evidence="6">Insulin-like domain-containing protein</fullName>
    </recommendedName>
</protein>
<dbReference type="SMART" id="SM00078">
    <property type="entry name" value="IlGF"/>
    <property type="match status" value="1"/>
</dbReference>
<evidence type="ECO:0000313" key="7">
    <source>
        <dbReference type="EMBL" id="CAH0102973.1"/>
    </source>
</evidence>
<evidence type="ECO:0000256" key="3">
    <source>
        <dbReference type="ARBA" id="ARBA00022729"/>
    </source>
</evidence>
<dbReference type="InterPro" id="IPR036438">
    <property type="entry name" value="Insulin-like_sf"/>
</dbReference>
<dbReference type="SUPFAM" id="SSF56994">
    <property type="entry name" value="Insulin-like"/>
    <property type="match status" value="1"/>
</dbReference>
<evidence type="ECO:0000259" key="6">
    <source>
        <dbReference type="SMART" id="SM00078"/>
    </source>
</evidence>
<dbReference type="InterPro" id="IPR022353">
    <property type="entry name" value="Insulin_CS"/>
</dbReference>
<keyword evidence="4" id="KW-0964">Secreted</keyword>
<dbReference type="OrthoDB" id="6354447at2759"/>
<organism evidence="7 8">
    <name type="scientific">Daphnia galeata</name>
    <dbReference type="NCBI Taxonomy" id="27404"/>
    <lineage>
        <taxon>Eukaryota</taxon>
        <taxon>Metazoa</taxon>
        <taxon>Ecdysozoa</taxon>
        <taxon>Arthropoda</taxon>
        <taxon>Crustacea</taxon>
        <taxon>Branchiopoda</taxon>
        <taxon>Diplostraca</taxon>
        <taxon>Cladocera</taxon>
        <taxon>Anomopoda</taxon>
        <taxon>Daphniidae</taxon>
        <taxon>Daphnia</taxon>
    </lineage>
</organism>
<feature type="chain" id="PRO_5035154841" description="Insulin-like domain-containing protein" evidence="5">
    <location>
        <begin position="21"/>
        <end position="142"/>
    </location>
</feature>
<dbReference type="EMBL" id="CAKKLH010000101">
    <property type="protein sequence ID" value="CAH0102973.1"/>
    <property type="molecule type" value="Genomic_DNA"/>
</dbReference>
<evidence type="ECO:0000256" key="1">
    <source>
        <dbReference type="ARBA" id="ARBA00009034"/>
    </source>
</evidence>
<feature type="signal peptide" evidence="5">
    <location>
        <begin position="1"/>
        <end position="20"/>
    </location>
</feature>